<dbReference type="Proteomes" id="UP001148838">
    <property type="component" value="Unassembled WGS sequence"/>
</dbReference>
<evidence type="ECO:0000313" key="2">
    <source>
        <dbReference type="EMBL" id="KAJ4429328.1"/>
    </source>
</evidence>
<evidence type="ECO:0000313" key="3">
    <source>
        <dbReference type="Proteomes" id="UP001148838"/>
    </source>
</evidence>
<dbReference type="PANTHER" id="PTHR22639:SF3">
    <property type="entry name" value="ZINC FINGER CCHC DOMAIN-CONTAINING PROTEIN 3"/>
    <property type="match status" value="1"/>
</dbReference>
<sequence length="439" mass="49193">MATKVIRQHTIEATFIKDQQRPSAMEIHQWIADELNVQEDDLQTIQLVSKQHAVYLKFKTSTVYENYLKRYEGSSTLTLQNGDRVDVTLSPAEEESTVVRVLNIPPEVPNERLHNVFQNYGKVKQIDSEKWSSRYRFHVDTGIRLVNIVIDKPIPSTIIVATYEAYVTYPGQKQSCFICGGLSHLRNTCPNRNLKAKVTVASRTVFTMSDLFKNAESASRSTVSLRSHTSQQKENDASDNLNGNDDVISRPSDIMEMEHQIDKHKKSRGVGANGLTTEQHREHNTRDHEEAEQNPGTTPLPVNSETDSADEIEGTRVDSDQQKADDGVRVQSELNSDCGNERKSSSRNQSAVKNDLQGGSTSVPLEKQSSAHIHTQLEAEQTWNEMMDADDTSHRSTSATQHKDIAAQKTSKGGNRAGRLHPYKHEGSKLGFPSLRVTD</sequence>
<organism evidence="2 3">
    <name type="scientific">Periplaneta americana</name>
    <name type="common">American cockroach</name>
    <name type="synonym">Blatta americana</name>
    <dbReference type="NCBI Taxonomy" id="6978"/>
    <lineage>
        <taxon>Eukaryota</taxon>
        <taxon>Metazoa</taxon>
        <taxon>Ecdysozoa</taxon>
        <taxon>Arthropoda</taxon>
        <taxon>Hexapoda</taxon>
        <taxon>Insecta</taxon>
        <taxon>Pterygota</taxon>
        <taxon>Neoptera</taxon>
        <taxon>Polyneoptera</taxon>
        <taxon>Dictyoptera</taxon>
        <taxon>Blattodea</taxon>
        <taxon>Blattoidea</taxon>
        <taxon>Blattidae</taxon>
        <taxon>Blattinae</taxon>
        <taxon>Periplaneta</taxon>
    </lineage>
</organism>
<evidence type="ECO:0008006" key="4">
    <source>
        <dbReference type="Google" id="ProtNLM"/>
    </source>
</evidence>
<keyword evidence="3" id="KW-1185">Reference proteome</keyword>
<feature type="compositionally biased region" description="Polar residues" evidence="1">
    <location>
        <begin position="346"/>
        <end position="384"/>
    </location>
</feature>
<feature type="compositionally biased region" description="Basic and acidic residues" evidence="1">
    <location>
        <begin position="278"/>
        <end position="291"/>
    </location>
</feature>
<protein>
    <recommendedName>
        <fullName evidence="4">CCHC-type domain-containing protein</fullName>
    </recommendedName>
</protein>
<dbReference type="EMBL" id="JAJSOF020000036">
    <property type="protein sequence ID" value="KAJ4429328.1"/>
    <property type="molecule type" value="Genomic_DNA"/>
</dbReference>
<feature type="region of interest" description="Disordered" evidence="1">
    <location>
        <begin position="263"/>
        <end position="439"/>
    </location>
</feature>
<accession>A0ABQ8S5L6</accession>
<dbReference type="CDD" id="cd00590">
    <property type="entry name" value="RRM_SF"/>
    <property type="match status" value="1"/>
</dbReference>
<evidence type="ECO:0000256" key="1">
    <source>
        <dbReference type="SAM" id="MobiDB-lite"/>
    </source>
</evidence>
<dbReference type="SUPFAM" id="SSF54928">
    <property type="entry name" value="RNA-binding domain, RBD"/>
    <property type="match status" value="1"/>
</dbReference>
<proteinExistence type="predicted"/>
<comment type="caution">
    <text evidence="2">The sequence shown here is derived from an EMBL/GenBank/DDBJ whole genome shotgun (WGS) entry which is preliminary data.</text>
</comment>
<reference evidence="2 3" key="1">
    <citation type="journal article" date="2022" name="Allergy">
        <title>Genome assembly and annotation of Periplaneta americana reveal a comprehensive cockroach allergen profile.</title>
        <authorList>
            <person name="Wang L."/>
            <person name="Xiong Q."/>
            <person name="Saelim N."/>
            <person name="Wang L."/>
            <person name="Nong W."/>
            <person name="Wan A.T."/>
            <person name="Shi M."/>
            <person name="Liu X."/>
            <person name="Cao Q."/>
            <person name="Hui J.H.L."/>
            <person name="Sookrung N."/>
            <person name="Leung T.F."/>
            <person name="Tungtrongchitr A."/>
            <person name="Tsui S.K.W."/>
        </authorList>
    </citation>
    <scope>NUCLEOTIDE SEQUENCE [LARGE SCALE GENOMIC DNA]</scope>
    <source>
        <strain evidence="2">PWHHKU_190912</strain>
    </source>
</reference>
<gene>
    <name evidence="2" type="ORF">ANN_26332</name>
</gene>
<feature type="compositionally biased region" description="Polar residues" evidence="1">
    <location>
        <begin position="217"/>
        <end position="230"/>
    </location>
</feature>
<dbReference type="PANTHER" id="PTHR22639">
    <property type="entry name" value="GAG-RELATED PROTEIN"/>
    <property type="match status" value="1"/>
</dbReference>
<feature type="compositionally biased region" description="Basic and acidic residues" evidence="1">
    <location>
        <begin position="313"/>
        <end position="328"/>
    </location>
</feature>
<name>A0ABQ8S5L6_PERAM</name>
<dbReference type="InterPro" id="IPR042509">
    <property type="entry name" value="ZCCHC3"/>
</dbReference>
<feature type="compositionally biased region" description="Polar residues" evidence="1">
    <location>
        <begin position="294"/>
        <end position="306"/>
    </location>
</feature>
<feature type="region of interest" description="Disordered" evidence="1">
    <location>
        <begin position="217"/>
        <end position="249"/>
    </location>
</feature>
<dbReference type="InterPro" id="IPR035979">
    <property type="entry name" value="RBD_domain_sf"/>
</dbReference>